<sequence>MLALFNFIKEYRGFRQAEYCGFRRLTLLVCSTLSPECSATGIRQVALCYSALCSFLCLNLGLNITSKDPQLNSYLLSAFMSRAAPQSLEASDTDCFGNLLLLFSI</sequence>
<dbReference type="Proteomes" id="UP000324222">
    <property type="component" value="Unassembled WGS sequence"/>
</dbReference>
<evidence type="ECO:0000313" key="1">
    <source>
        <dbReference type="EMBL" id="MPC53276.1"/>
    </source>
</evidence>
<keyword evidence="2" id="KW-1185">Reference proteome</keyword>
<organism evidence="1 2">
    <name type="scientific">Portunus trituberculatus</name>
    <name type="common">Swimming crab</name>
    <name type="synonym">Neptunus trituberculatus</name>
    <dbReference type="NCBI Taxonomy" id="210409"/>
    <lineage>
        <taxon>Eukaryota</taxon>
        <taxon>Metazoa</taxon>
        <taxon>Ecdysozoa</taxon>
        <taxon>Arthropoda</taxon>
        <taxon>Crustacea</taxon>
        <taxon>Multicrustacea</taxon>
        <taxon>Malacostraca</taxon>
        <taxon>Eumalacostraca</taxon>
        <taxon>Eucarida</taxon>
        <taxon>Decapoda</taxon>
        <taxon>Pleocyemata</taxon>
        <taxon>Brachyura</taxon>
        <taxon>Eubrachyura</taxon>
        <taxon>Portunoidea</taxon>
        <taxon>Portunidae</taxon>
        <taxon>Portuninae</taxon>
        <taxon>Portunus</taxon>
    </lineage>
</organism>
<gene>
    <name evidence="1" type="ORF">E2C01_047165</name>
</gene>
<reference evidence="1 2" key="1">
    <citation type="submission" date="2019-05" db="EMBL/GenBank/DDBJ databases">
        <title>Another draft genome of Portunus trituberculatus and its Hox gene families provides insights of decapod evolution.</title>
        <authorList>
            <person name="Jeong J.-H."/>
            <person name="Song I."/>
            <person name="Kim S."/>
            <person name="Choi T."/>
            <person name="Kim D."/>
            <person name="Ryu S."/>
            <person name="Kim W."/>
        </authorList>
    </citation>
    <scope>NUCLEOTIDE SEQUENCE [LARGE SCALE GENOMIC DNA]</scope>
    <source>
        <tissue evidence="1">Muscle</tissue>
    </source>
</reference>
<dbReference type="EMBL" id="VSRR010011503">
    <property type="protein sequence ID" value="MPC53276.1"/>
    <property type="molecule type" value="Genomic_DNA"/>
</dbReference>
<evidence type="ECO:0000313" key="2">
    <source>
        <dbReference type="Proteomes" id="UP000324222"/>
    </source>
</evidence>
<dbReference type="AlphaFoldDB" id="A0A5B7G710"/>
<accession>A0A5B7G710</accession>
<comment type="caution">
    <text evidence="1">The sequence shown here is derived from an EMBL/GenBank/DDBJ whole genome shotgun (WGS) entry which is preliminary data.</text>
</comment>
<protein>
    <submittedName>
        <fullName evidence="1">Uncharacterized protein</fullName>
    </submittedName>
</protein>
<proteinExistence type="predicted"/>
<name>A0A5B7G710_PORTR</name>